<name>A0A174U3Y4_FLAPL</name>
<reference evidence="1 2" key="1">
    <citation type="submission" date="2015-09" db="EMBL/GenBank/DDBJ databases">
        <authorList>
            <consortium name="Pathogen Informatics"/>
        </authorList>
    </citation>
    <scope>NUCLEOTIDE SEQUENCE [LARGE SCALE GENOMIC DNA]</scope>
    <source>
        <strain evidence="1 2">2789STDY5608854</strain>
    </source>
</reference>
<dbReference type="Proteomes" id="UP000095746">
    <property type="component" value="Unassembled WGS sequence"/>
</dbReference>
<dbReference type="EMBL" id="CYZT01000717">
    <property type="protein sequence ID" value="CUQ14827.1"/>
    <property type="molecule type" value="Genomic_DNA"/>
</dbReference>
<proteinExistence type="predicted"/>
<evidence type="ECO:0000313" key="1">
    <source>
        <dbReference type="EMBL" id="CUQ14827.1"/>
    </source>
</evidence>
<sequence length="74" mass="8376">MSCTASSNSAAFTPAAWRVEGMFSFSMYRRAVRMRLRALWRTLLLSSSSRREIRAYRLAVEVSCSAQPALKLIT</sequence>
<protein>
    <submittedName>
        <fullName evidence="1">Uncharacterized protein</fullName>
    </submittedName>
</protein>
<evidence type="ECO:0000313" key="2">
    <source>
        <dbReference type="Proteomes" id="UP000095746"/>
    </source>
</evidence>
<organism evidence="1 2">
    <name type="scientific">Flavonifractor plautii</name>
    <name type="common">Fusobacterium plautii</name>
    <dbReference type="NCBI Taxonomy" id="292800"/>
    <lineage>
        <taxon>Bacteria</taxon>
        <taxon>Bacillati</taxon>
        <taxon>Bacillota</taxon>
        <taxon>Clostridia</taxon>
        <taxon>Eubacteriales</taxon>
        <taxon>Oscillospiraceae</taxon>
        <taxon>Flavonifractor</taxon>
    </lineage>
</organism>
<accession>A0A174U3Y4</accession>
<gene>
    <name evidence="1" type="ORF">ERS852411_04031</name>
</gene>
<dbReference type="AlphaFoldDB" id="A0A174U3Y4"/>